<comment type="caution">
    <text evidence="10">The sequence shown here is derived from an EMBL/GenBank/DDBJ whole genome shotgun (WGS) entry which is preliminary data.</text>
</comment>
<dbReference type="GO" id="GO:0005886">
    <property type="term" value="C:plasma membrane"/>
    <property type="evidence" value="ECO:0007669"/>
    <property type="project" value="TreeGrafter"/>
</dbReference>
<feature type="transmembrane region" description="Helical" evidence="8">
    <location>
        <begin position="54"/>
        <end position="74"/>
    </location>
</feature>
<dbReference type="InterPro" id="IPR029020">
    <property type="entry name" value="Ammonium/urea_transptr"/>
</dbReference>
<dbReference type="PANTHER" id="PTHR43029:SF10">
    <property type="entry name" value="AMMONIUM TRANSPORTER MEP2"/>
    <property type="match status" value="1"/>
</dbReference>
<keyword evidence="7" id="KW-0924">Ammonia transport</keyword>
<gene>
    <name evidence="10" type="ORF">ZIOFF_064563</name>
</gene>
<protein>
    <recommendedName>
        <fullName evidence="9">Ammonium transporter AmtB-like domain-containing protein</fullName>
    </recommendedName>
</protein>
<comment type="similarity">
    <text evidence="2">Belongs to the ammonia transporter channel (TC 1.A.11.2) family.</text>
</comment>
<dbReference type="Pfam" id="PF00909">
    <property type="entry name" value="Ammonium_transp"/>
    <property type="match status" value="1"/>
</dbReference>
<keyword evidence="5 8" id="KW-1133">Transmembrane helix</keyword>
<dbReference type="InterPro" id="IPR001905">
    <property type="entry name" value="Ammonium_transpt"/>
</dbReference>
<reference evidence="10 11" key="1">
    <citation type="submission" date="2020-08" db="EMBL/GenBank/DDBJ databases">
        <title>Plant Genome Project.</title>
        <authorList>
            <person name="Zhang R.-G."/>
        </authorList>
    </citation>
    <scope>NUCLEOTIDE SEQUENCE [LARGE SCALE GENOMIC DNA]</scope>
    <source>
        <tissue evidence="10">Rhizome</tissue>
    </source>
</reference>
<keyword evidence="11" id="KW-1185">Reference proteome</keyword>
<feature type="domain" description="Ammonium transporter AmtB-like" evidence="9">
    <location>
        <begin position="2"/>
        <end position="187"/>
    </location>
</feature>
<dbReference type="PANTHER" id="PTHR43029">
    <property type="entry name" value="AMMONIUM TRANSPORTER MEP2"/>
    <property type="match status" value="1"/>
</dbReference>
<evidence type="ECO:0000256" key="3">
    <source>
        <dbReference type="ARBA" id="ARBA00022448"/>
    </source>
</evidence>
<accession>A0A8J5EW88</accession>
<evidence type="ECO:0000259" key="9">
    <source>
        <dbReference type="Pfam" id="PF00909"/>
    </source>
</evidence>
<keyword evidence="3" id="KW-0813">Transport</keyword>
<keyword evidence="6 8" id="KW-0472">Membrane</keyword>
<organism evidence="10 11">
    <name type="scientific">Zingiber officinale</name>
    <name type="common">Ginger</name>
    <name type="synonym">Amomum zingiber</name>
    <dbReference type="NCBI Taxonomy" id="94328"/>
    <lineage>
        <taxon>Eukaryota</taxon>
        <taxon>Viridiplantae</taxon>
        <taxon>Streptophyta</taxon>
        <taxon>Embryophyta</taxon>
        <taxon>Tracheophyta</taxon>
        <taxon>Spermatophyta</taxon>
        <taxon>Magnoliopsida</taxon>
        <taxon>Liliopsida</taxon>
        <taxon>Zingiberales</taxon>
        <taxon>Zingiberaceae</taxon>
        <taxon>Zingiber</taxon>
    </lineage>
</organism>
<evidence type="ECO:0000256" key="4">
    <source>
        <dbReference type="ARBA" id="ARBA00022692"/>
    </source>
</evidence>
<feature type="transmembrane region" description="Helical" evidence="8">
    <location>
        <begin position="95"/>
        <end position="120"/>
    </location>
</feature>
<evidence type="ECO:0000256" key="2">
    <source>
        <dbReference type="ARBA" id="ARBA00005887"/>
    </source>
</evidence>
<keyword evidence="4 8" id="KW-0812">Transmembrane</keyword>
<feature type="transmembrane region" description="Helical" evidence="8">
    <location>
        <begin position="140"/>
        <end position="165"/>
    </location>
</feature>
<dbReference type="AlphaFoldDB" id="A0A8J5EW88"/>
<evidence type="ECO:0000313" key="10">
    <source>
        <dbReference type="EMBL" id="KAG6475345.1"/>
    </source>
</evidence>
<dbReference type="InterPro" id="IPR024041">
    <property type="entry name" value="NH4_transpt_AmtB-like_dom"/>
</dbReference>
<evidence type="ECO:0000256" key="5">
    <source>
        <dbReference type="ARBA" id="ARBA00022989"/>
    </source>
</evidence>
<evidence type="ECO:0000313" key="11">
    <source>
        <dbReference type="Proteomes" id="UP000734854"/>
    </source>
</evidence>
<dbReference type="SUPFAM" id="SSF111352">
    <property type="entry name" value="Ammonium transporter"/>
    <property type="match status" value="1"/>
</dbReference>
<comment type="subcellular location">
    <subcellularLocation>
        <location evidence="1">Membrane</location>
        <topology evidence="1">Multi-pass membrane protein</topology>
    </subcellularLocation>
</comment>
<evidence type="ECO:0000256" key="6">
    <source>
        <dbReference type="ARBA" id="ARBA00023136"/>
    </source>
</evidence>
<dbReference type="GO" id="GO:0008519">
    <property type="term" value="F:ammonium channel activity"/>
    <property type="evidence" value="ECO:0007669"/>
    <property type="project" value="InterPro"/>
</dbReference>
<evidence type="ECO:0000256" key="7">
    <source>
        <dbReference type="ARBA" id="ARBA00023177"/>
    </source>
</evidence>
<proteinExistence type="inferred from homology"/>
<dbReference type="EMBL" id="JACMSC010000018">
    <property type="protein sequence ID" value="KAG6475345.1"/>
    <property type="molecule type" value="Genomic_DNA"/>
</dbReference>
<evidence type="ECO:0000256" key="8">
    <source>
        <dbReference type="SAM" id="Phobius"/>
    </source>
</evidence>
<name>A0A8J5EW88_ZINOF</name>
<feature type="transmembrane region" description="Helical" evidence="8">
    <location>
        <begin position="30"/>
        <end position="48"/>
    </location>
</feature>
<sequence>MAVLNTHICASMSLLMWTTLDVIFFKKPSVIGAVQGMITGLVCITPGAGLVQGWAAMLMGILSGSIPWFTMMVLHRRWSFLSNIDDTLGVFHTHAVAGLLGGAATGLFAEPVLCNLFLPVTNSRGGVYGGVGGVQLLKQLAGAAFIVAWNAVVTSLICLLILLVMPLRMSHEQMQIGDDEVHGEEAYALWGDGEKYDVARHLLRFSDDVELQQAHAATGVTQNV</sequence>
<dbReference type="Gene3D" id="1.10.3430.10">
    <property type="entry name" value="Ammonium transporter AmtB like domains"/>
    <property type="match status" value="1"/>
</dbReference>
<dbReference type="Proteomes" id="UP000734854">
    <property type="component" value="Unassembled WGS sequence"/>
</dbReference>
<evidence type="ECO:0000256" key="1">
    <source>
        <dbReference type="ARBA" id="ARBA00004141"/>
    </source>
</evidence>